<dbReference type="EMBL" id="BDQX01000051">
    <property type="protein sequence ID" value="GBG06563.1"/>
    <property type="molecule type" value="Genomic_DNA"/>
</dbReference>
<evidence type="ECO:0000313" key="3">
    <source>
        <dbReference type="Proteomes" id="UP000245202"/>
    </source>
</evidence>
<evidence type="ECO:0000256" key="1">
    <source>
        <dbReference type="SAM" id="MobiDB-lite"/>
    </source>
</evidence>
<accession>A0A2R5ES16</accession>
<reference evidence="2 3" key="1">
    <citation type="submission" date="2017-08" db="EMBL/GenBank/DDBJ databases">
        <title>Substantial Increase in Enzyme Production by Combined Drug-Resistance Mutations in Paenibacillus agaridevorans.</title>
        <authorList>
            <person name="Tanaka Y."/>
            <person name="Funane K."/>
            <person name="Hosaka T."/>
            <person name="Shiwa Y."/>
            <person name="Fujita N."/>
            <person name="Miyazaki T."/>
            <person name="Yoshikawa H."/>
            <person name="Murakami K."/>
            <person name="Kasahara K."/>
            <person name="Inaoka T."/>
            <person name="Hiraga Y."/>
            <person name="Ochi K."/>
        </authorList>
    </citation>
    <scope>NUCLEOTIDE SEQUENCE [LARGE SCALE GENOMIC DNA]</scope>
    <source>
        <strain evidence="2 3">T-3040</strain>
    </source>
</reference>
<sequence length="86" mass="9416">MAKPLEVDEVWQERILEQVNGLEYGQVVITVHDGKIVQIDRTERKRYDAPASRGTAAEAGGQDQLAAGNRTRGKSGKPGETLRAVQ</sequence>
<feature type="region of interest" description="Disordered" evidence="1">
    <location>
        <begin position="43"/>
        <end position="86"/>
    </location>
</feature>
<proteinExistence type="predicted"/>
<dbReference type="InterPro" id="IPR018743">
    <property type="entry name" value="DUF2292"/>
</dbReference>
<name>A0A2R5ES16_9BACL</name>
<protein>
    <recommendedName>
        <fullName evidence="4">DUF2292 domain-containing protein</fullName>
    </recommendedName>
</protein>
<evidence type="ECO:0000313" key="2">
    <source>
        <dbReference type="EMBL" id="GBG06563.1"/>
    </source>
</evidence>
<keyword evidence="3" id="KW-1185">Reference proteome</keyword>
<dbReference type="Pfam" id="PF10055">
    <property type="entry name" value="DUF2292"/>
    <property type="match status" value="1"/>
</dbReference>
<dbReference type="AlphaFoldDB" id="A0A2R5ES16"/>
<dbReference type="Proteomes" id="UP000245202">
    <property type="component" value="Unassembled WGS sequence"/>
</dbReference>
<evidence type="ECO:0008006" key="4">
    <source>
        <dbReference type="Google" id="ProtNLM"/>
    </source>
</evidence>
<comment type="caution">
    <text evidence="2">The sequence shown here is derived from an EMBL/GenBank/DDBJ whole genome shotgun (WGS) entry which is preliminary data.</text>
</comment>
<gene>
    <name evidence="2" type="ORF">PAT3040_01090</name>
</gene>
<dbReference type="RefSeq" id="WP_087572377.1">
    <property type="nucleotide sequence ID" value="NZ_BDQX01000051.1"/>
</dbReference>
<organism evidence="2 3">
    <name type="scientific">Paenibacillus agaridevorans</name>
    <dbReference type="NCBI Taxonomy" id="171404"/>
    <lineage>
        <taxon>Bacteria</taxon>
        <taxon>Bacillati</taxon>
        <taxon>Bacillota</taxon>
        <taxon>Bacilli</taxon>
        <taxon>Bacillales</taxon>
        <taxon>Paenibacillaceae</taxon>
        <taxon>Paenibacillus</taxon>
    </lineage>
</organism>